<dbReference type="GO" id="GO:0016020">
    <property type="term" value="C:membrane"/>
    <property type="evidence" value="ECO:0007669"/>
    <property type="project" value="UniProtKB-SubCell"/>
</dbReference>
<dbReference type="Proteomes" id="UP000051751">
    <property type="component" value="Unassembled WGS sequence"/>
</dbReference>
<feature type="region of interest" description="Disordered" evidence="9">
    <location>
        <begin position="229"/>
        <end position="264"/>
    </location>
</feature>
<evidence type="ECO:0000313" key="13">
    <source>
        <dbReference type="EMBL" id="KRN31959.1"/>
    </source>
</evidence>
<evidence type="ECO:0000256" key="8">
    <source>
        <dbReference type="PROSITE-ProRule" id="PRU00289"/>
    </source>
</evidence>
<feature type="transmembrane region" description="Helical" evidence="10">
    <location>
        <begin position="87"/>
        <end position="106"/>
    </location>
</feature>
<dbReference type="SUPFAM" id="SSF46785">
    <property type="entry name" value="Winged helix' DNA-binding domain"/>
    <property type="match status" value="1"/>
</dbReference>
<dbReference type="Pfam" id="PF01580">
    <property type="entry name" value="FtsK_SpoIIIE"/>
    <property type="match status" value="1"/>
</dbReference>
<dbReference type="OrthoDB" id="9807790at2"/>
<evidence type="ECO:0000256" key="7">
    <source>
        <dbReference type="ARBA" id="ARBA00025923"/>
    </source>
</evidence>
<keyword evidence="10" id="KW-0812">Transmembrane</keyword>
<feature type="binding site" evidence="8">
    <location>
        <begin position="465"/>
        <end position="472"/>
    </location>
    <ligand>
        <name>ATP</name>
        <dbReference type="ChEBI" id="CHEBI:30616"/>
    </ligand>
</feature>
<sequence length="796" mass="86961">MAQRRASKRKSTRRKKQSDLTLNVIGLVFVVASVLALFHLGFLGMMFANLFRVFVGDTYLILVILFGLLGFYLLIEGDAPELNWQRAGGFALAYFGLLILIDAIHFNSLNIHANFVAITWRTLLADFQRANVASSVGGGLIGALGYSFSYFLLAPLGTDLLALAIMISGGLVFANVPFATVIAFLNRCAQGIRHFFRMLVAFFKAVAAWSTVQVKRFWAALQADDDDEDPFEEQLRAQSEAAQAAKQAAQEASEAPSETTSAAPADSDAFEIHHTQAETTAPTNPPQQANIPDPIEATEEPPTKTVPPVNPNYKLPSVDLLTAVPPVDQSDEYQAIDKNRKILKQTFDSFGVDVKVKSASLGPTVTRYEIQPAVGVKVSKIVHLSDDLALALAAKDIRIEAPIPGKSLIGIEVPNKQVSTVSFRDVIEHEPDHQGKLLSVPLGKDISGKVIMCNLAKMPHLLIAGSTGSGKSVAINGIITSLLMQARPDQVKLMLIDPKMVELSIYNGVPHLLTPVVTESKKAASALNKVVQEMERRYKRFAASSTRNMAEYNQKVDENNADPNNAAMEKMPYIVVVVDELSDLMMVAGNEVEAAIVRLAQMARAAGIHMIVATQRPSVDVVTGLIKANIPSRIAFAVSSGIDSRTIIDQVGAEKLLGRGDMLYRPMGMNSPERIQGAYISAEDVERVVSYVQQEQPAQYDDEMLPSDNDEATGDDDNGAADEDEYYQDAVEWVAEQQKASVSMLQRRFRIGYNRAARLVDEMENRGVVGPANGSKPRQVFVHPKQNDDQNPPDDM</sequence>
<feature type="transmembrane region" description="Helical" evidence="10">
    <location>
        <begin position="59"/>
        <end position="75"/>
    </location>
</feature>
<dbReference type="RefSeq" id="WP_057769414.1">
    <property type="nucleotide sequence ID" value="NZ_JQAT01000003.1"/>
</dbReference>
<feature type="region of interest" description="Disordered" evidence="9">
    <location>
        <begin position="696"/>
        <end position="722"/>
    </location>
</feature>
<keyword evidence="3 8" id="KW-0547">Nucleotide-binding</keyword>
<feature type="region of interest" description="Disordered" evidence="9">
    <location>
        <begin position="277"/>
        <end position="311"/>
    </location>
</feature>
<dbReference type="EMBL" id="JQAT01000003">
    <property type="protein sequence ID" value="KRN28458.1"/>
    <property type="molecule type" value="Genomic_DNA"/>
</dbReference>
<dbReference type="PANTHER" id="PTHR22683">
    <property type="entry name" value="SPORULATION PROTEIN RELATED"/>
    <property type="match status" value="1"/>
</dbReference>
<evidence type="ECO:0000256" key="1">
    <source>
        <dbReference type="ARBA" id="ARBA00004141"/>
    </source>
</evidence>
<evidence type="ECO:0000256" key="10">
    <source>
        <dbReference type="SAM" id="Phobius"/>
    </source>
</evidence>
<comment type="subcellular location">
    <subcellularLocation>
        <location evidence="1">Membrane</location>
        <topology evidence="1">Multi-pass membrane protein</topology>
    </subcellularLocation>
</comment>
<dbReference type="InterPro" id="IPR050206">
    <property type="entry name" value="FtsK/SpoIIIE/SftA"/>
</dbReference>
<dbReference type="InterPro" id="IPR018541">
    <property type="entry name" value="Ftsk_gamma"/>
</dbReference>
<dbReference type="InterPro" id="IPR036388">
    <property type="entry name" value="WH-like_DNA-bd_sf"/>
</dbReference>
<feature type="compositionally biased region" description="Low complexity" evidence="9">
    <location>
        <begin position="237"/>
        <end position="264"/>
    </location>
</feature>
<keyword evidence="10" id="KW-1133">Transmembrane helix</keyword>
<dbReference type="InterPro" id="IPR027417">
    <property type="entry name" value="P-loop_NTPase"/>
</dbReference>
<dbReference type="PROSITE" id="PS50901">
    <property type="entry name" value="FTSK"/>
    <property type="match status" value="1"/>
</dbReference>
<dbReference type="PATRIC" id="fig|81857.3.peg.1468"/>
<dbReference type="SUPFAM" id="SSF52540">
    <property type="entry name" value="P-loop containing nucleoside triphosphate hydrolases"/>
    <property type="match status" value="1"/>
</dbReference>
<comment type="similarity">
    <text evidence="2">Belongs to the FtsK/SpoIIIE/SftA family.</text>
</comment>
<dbReference type="PANTHER" id="PTHR22683:SF41">
    <property type="entry name" value="DNA TRANSLOCASE FTSK"/>
    <property type="match status" value="1"/>
</dbReference>
<dbReference type="InterPro" id="IPR041027">
    <property type="entry name" value="FtsK_alpha"/>
</dbReference>
<evidence type="ECO:0000256" key="4">
    <source>
        <dbReference type="ARBA" id="ARBA00022829"/>
    </source>
</evidence>
<keyword evidence="4" id="KW-0159">Chromosome partition</keyword>
<dbReference type="GO" id="GO:0005524">
    <property type="term" value="F:ATP binding"/>
    <property type="evidence" value="ECO:0007669"/>
    <property type="project" value="UniProtKB-UniRule"/>
</dbReference>
<dbReference type="Proteomes" id="UP000051645">
    <property type="component" value="Unassembled WGS sequence"/>
</dbReference>
<dbReference type="EMBL" id="JQAZ01000003">
    <property type="protein sequence ID" value="KRN31959.1"/>
    <property type="molecule type" value="Genomic_DNA"/>
</dbReference>
<protein>
    <submittedName>
        <fullName evidence="13">FtsK protein</fullName>
    </submittedName>
</protein>
<comment type="caution">
    <text evidence="13">The sequence shown here is derived from an EMBL/GenBank/DDBJ whole genome shotgun (WGS) entry which is preliminary data.</text>
</comment>
<dbReference type="GO" id="GO:0003677">
    <property type="term" value="F:DNA binding"/>
    <property type="evidence" value="ECO:0007669"/>
    <property type="project" value="UniProtKB-KW"/>
</dbReference>
<feature type="compositionally biased region" description="Acidic residues" evidence="9">
    <location>
        <begin position="700"/>
        <end position="722"/>
    </location>
</feature>
<evidence type="ECO:0000256" key="9">
    <source>
        <dbReference type="SAM" id="MobiDB-lite"/>
    </source>
</evidence>
<proteinExistence type="inferred from homology"/>
<evidence type="ECO:0000256" key="3">
    <source>
        <dbReference type="ARBA" id="ARBA00022741"/>
    </source>
</evidence>
<dbReference type="Gene3D" id="3.30.980.40">
    <property type="match status" value="1"/>
</dbReference>
<evidence type="ECO:0000256" key="5">
    <source>
        <dbReference type="ARBA" id="ARBA00022840"/>
    </source>
</evidence>
<evidence type="ECO:0000256" key="2">
    <source>
        <dbReference type="ARBA" id="ARBA00006474"/>
    </source>
</evidence>
<dbReference type="Gene3D" id="3.40.50.300">
    <property type="entry name" value="P-loop containing nucleotide triphosphate hydrolases"/>
    <property type="match status" value="1"/>
</dbReference>
<evidence type="ECO:0000259" key="11">
    <source>
        <dbReference type="PROSITE" id="PS50901"/>
    </source>
</evidence>
<dbReference type="AlphaFoldDB" id="A0A0R2G329"/>
<accession>A0A0R2G329</accession>
<keyword evidence="6" id="KW-0238">DNA-binding</keyword>
<keyword evidence="14" id="KW-1185">Reference proteome</keyword>
<dbReference type="InterPro" id="IPR002543">
    <property type="entry name" value="FtsK_dom"/>
</dbReference>
<dbReference type="Gene3D" id="1.10.10.10">
    <property type="entry name" value="Winged helix-like DNA-binding domain superfamily/Winged helix DNA-binding domain"/>
    <property type="match status" value="1"/>
</dbReference>
<keyword evidence="10" id="KW-0472">Membrane</keyword>
<dbReference type="GO" id="GO:0007059">
    <property type="term" value="P:chromosome segregation"/>
    <property type="evidence" value="ECO:0007669"/>
    <property type="project" value="UniProtKB-KW"/>
</dbReference>
<evidence type="ECO:0000256" key="6">
    <source>
        <dbReference type="ARBA" id="ARBA00023125"/>
    </source>
</evidence>
<gene>
    <name evidence="12" type="ORF">IV38_GL001459</name>
    <name evidence="13" type="ORF">IV40_GL001246</name>
</gene>
<keyword evidence="5 8" id="KW-0067">ATP-binding</keyword>
<comment type="subunit">
    <text evidence="7">Homohexamer. Forms a ring that surrounds DNA.</text>
</comment>
<feature type="transmembrane region" description="Helical" evidence="10">
    <location>
        <begin position="20"/>
        <end position="47"/>
    </location>
</feature>
<feature type="transmembrane region" description="Helical" evidence="10">
    <location>
        <begin position="160"/>
        <end position="185"/>
    </location>
</feature>
<evidence type="ECO:0000313" key="15">
    <source>
        <dbReference type="Proteomes" id="UP000051751"/>
    </source>
</evidence>
<feature type="compositionally biased region" description="Polar residues" evidence="9">
    <location>
        <begin position="277"/>
        <end position="290"/>
    </location>
</feature>
<dbReference type="SMART" id="SM00843">
    <property type="entry name" value="Ftsk_gamma"/>
    <property type="match status" value="1"/>
</dbReference>
<feature type="domain" description="FtsK" evidence="11">
    <location>
        <begin position="447"/>
        <end position="645"/>
    </location>
</feature>
<feature type="transmembrane region" description="Helical" evidence="10">
    <location>
        <begin position="132"/>
        <end position="153"/>
    </location>
</feature>
<dbReference type="Pfam" id="PF17854">
    <property type="entry name" value="FtsK_alpha"/>
    <property type="match status" value="1"/>
</dbReference>
<name>A0A0R2G329_9LACO</name>
<dbReference type="Pfam" id="PF09397">
    <property type="entry name" value="FtsK_gamma"/>
    <property type="match status" value="1"/>
</dbReference>
<feature type="region of interest" description="Disordered" evidence="9">
    <location>
        <begin position="760"/>
        <end position="796"/>
    </location>
</feature>
<dbReference type="InterPro" id="IPR036390">
    <property type="entry name" value="WH_DNA-bd_sf"/>
</dbReference>
<evidence type="ECO:0000313" key="14">
    <source>
        <dbReference type="Proteomes" id="UP000051645"/>
    </source>
</evidence>
<reference evidence="14 15" key="1">
    <citation type="journal article" date="2015" name="Genome Announc.">
        <title>Expanding the biotechnology potential of lactobacilli through comparative genomics of 213 strains and associated genera.</title>
        <authorList>
            <person name="Sun Z."/>
            <person name="Harris H.M."/>
            <person name="McCann A."/>
            <person name="Guo C."/>
            <person name="Argimon S."/>
            <person name="Zhang W."/>
            <person name="Yang X."/>
            <person name="Jeffery I.B."/>
            <person name="Cooney J.C."/>
            <person name="Kagawa T.F."/>
            <person name="Liu W."/>
            <person name="Song Y."/>
            <person name="Salvetti E."/>
            <person name="Wrobel A."/>
            <person name="Rasinkangas P."/>
            <person name="Parkhill J."/>
            <person name="Rea M.C."/>
            <person name="O'Sullivan O."/>
            <person name="Ritari J."/>
            <person name="Douillard F.P."/>
            <person name="Paul Ross R."/>
            <person name="Yang R."/>
            <person name="Briner A.E."/>
            <person name="Felis G.E."/>
            <person name="de Vos W.M."/>
            <person name="Barrangou R."/>
            <person name="Klaenhammer T.R."/>
            <person name="Caufield P.W."/>
            <person name="Cui Y."/>
            <person name="Zhang H."/>
            <person name="O'Toole P.W."/>
        </authorList>
    </citation>
    <scope>NUCLEOTIDE SEQUENCE [LARGE SCALE GENOMIC DNA]</scope>
    <source>
        <strain evidence="12 15">ATCC BAA-66</strain>
        <strain evidence="13 14">DSM 13344</strain>
    </source>
</reference>
<evidence type="ECO:0000313" key="12">
    <source>
        <dbReference type="EMBL" id="KRN28458.1"/>
    </source>
</evidence>
<dbReference type="STRING" id="81857.IV38_GL001459"/>
<organism evidence="13 14">
    <name type="scientific">Lactobacillus selangorensis</name>
    <dbReference type="NCBI Taxonomy" id="81857"/>
    <lineage>
        <taxon>Bacteria</taxon>
        <taxon>Bacillati</taxon>
        <taxon>Bacillota</taxon>
        <taxon>Bacilli</taxon>
        <taxon>Lactobacillales</taxon>
        <taxon>Lactobacillaceae</taxon>
        <taxon>Lactobacillus</taxon>
    </lineage>
</organism>